<feature type="domain" description="Jacalin-type lectin" evidence="1">
    <location>
        <begin position="58"/>
        <end position="177"/>
    </location>
</feature>
<protein>
    <recommendedName>
        <fullName evidence="1">Jacalin-type lectin domain-containing protein</fullName>
    </recommendedName>
</protein>
<gene>
    <name evidence="2" type="ORF">OGATHE_004084</name>
</gene>
<reference evidence="2" key="1">
    <citation type="journal article" date="2021" name="Open Biol.">
        <title>Shared evolutionary footprints suggest mitochondrial oxidative damage underlies multiple complex I losses in fungi.</title>
        <authorList>
            <person name="Schikora-Tamarit M.A."/>
            <person name="Marcet-Houben M."/>
            <person name="Nosek J."/>
            <person name="Gabaldon T."/>
        </authorList>
    </citation>
    <scope>NUCLEOTIDE SEQUENCE</scope>
    <source>
        <strain evidence="2">NCAIM Y.01608</strain>
    </source>
</reference>
<organism evidence="2 3">
    <name type="scientific">Ogataea polymorpha</name>
    <dbReference type="NCBI Taxonomy" id="460523"/>
    <lineage>
        <taxon>Eukaryota</taxon>
        <taxon>Fungi</taxon>
        <taxon>Dikarya</taxon>
        <taxon>Ascomycota</taxon>
        <taxon>Saccharomycotina</taxon>
        <taxon>Pichiomycetes</taxon>
        <taxon>Pichiales</taxon>
        <taxon>Pichiaceae</taxon>
        <taxon>Ogataea</taxon>
    </lineage>
</organism>
<dbReference type="Gene3D" id="2.100.10.30">
    <property type="entry name" value="Jacalin-like lectin domain"/>
    <property type="match status" value="1"/>
</dbReference>
<dbReference type="SUPFAM" id="SSF51101">
    <property type="entry name" value="Mannose-binding lectins"/>
    <property type="match status" value="1"/>
</dbReference>
<dbReference type="InterPro" id="IPR001229">
    <property type="entry name" value="Jacalin-like_lectin_dom"/>
</dbReference>
<evidence type="ECO:0000313" key="3">
    <source>
        <dbReference type="Proteomes" id="UP000788993"/>
    </source>
</evidence>
<name>A0A9P8T4H4_9ASCO</name>
<evidence type="ECO:0000313" key="2">
    <source>
        <dbReference type="EMBL" id="KAH3665269.1"/>
    </source>
</evidence>
<dbReference type="Proteomes" id="UP000788993">
    <property type="component" value="Unassembled WGS sequence"/>
</dbReference>
<dbReference type="Pfam" id="PF01419">
    <property type="entry name" value="Jacalin"/>
    <property type="match status" value="1"/>
</dbReference>
<evidence type="ECO:0000259" key="1">
    <source>
        <dbReference type="Pfam" id="PF01419"/>
    </source>
</evidence>
<dbReference type="InterPro" id="IPR036404">
    <property type="entry name" value="Jacalin-like_lectin_dom_sf"/>
</dbReference>
<dbReference type="AlphaFoldDB" id="A0A9P8T4H4"/>
<reference evidence="2" key="2">
    <citation type="submission" date="2021-01" db="EMBL/GenBank/DDBJ databases">
        <authorList>
            <person name="Schikora-Tamarit M.A."/>
        </authorList>
    </citation>
    <scope>NUCLEOTIDE SEQUENCE</scope>
    <source>
        <strain evidence="2">NCAIM Y.01608</strain>
    </source>
</reference>
<comment type="caution">
    <text evidence="2">The sequence shown here is derived from an EMBL/GenBank/DDBJ whole genome shotgun (WGS) entry which is preliminary data.</text>
</comment>
<accession>A0A9P8T4H4</accession>
<dbReference type="EMBL" id="JAEUBD010001178">
    <property type="protein sequence ID" value="KAH3665269.1"/>
    <property type="molecule type" value="Genomic_DNA"/>
</dbReference>
<proteinExistence type="predicted"/>
<sequence>MLGLIAVGIVLVDKTTKKIDATRAKKRKNRLVRYSESMNVSPPPYVKLSKFVGSREFGTPVQTSVPRSIRYIEVNCNRHVESIKFVTYSGDTYMFGFWKPVKDTYRVELERGDKITKIYLKFGQYLDKIKFETKLGGQTKSMGKCLAGKYLEIPIDEDRQLAAIKGMYCQHINGIQFVTSM</sequence>
<keyword evidence="3" id="KW-1185">Reference proteome</keyword>